<evidence type="ECO:0000313" key="2">
    <source>
        <dbReference type="EMBL" id="MBE9253415.1"/>
    </source>
</evidence>
<accession>A0ABR9VPY2</accession>
<dbReference type="SUPFAM" id="SSF88723">
    <property type="entry name" value="PIN domain-like"/>
    <property type="match status" value="1"/>
</dbReference>
<feature type="domain" description="PIN" evidence="1">
    <location>
        <begin position="20"/>
        <end position="118"/>
    </location>
</feature>
<name>A0ABR9VPY2_9SYNC</name>
<evidence type="ECO:0000259" key="1">
    <source>
        <dbReference type="Pfam" id="PF01850"/>
    </source>
</evidence>
<organism evidence="2 3">
    <name type="scientific">Synechocystis salina LEGE 00031</name>
    <dbReference type="NCBI Taxonomy" id="1828736"/>
    <lineage>
        <taxon>Bacteria</taxon>
        <taxon>Bacillati</taxon>
        <taxon>Cyanobacteriota</taxon>
        <taxon>Cyanophyceae</taxon>
        <taxon>Synechococcales</taxon>
        <taxon>Merismopediaceae</taxon>
        <taxon>Synechocystis</taxon>
    </lineage>
</organism>
<reference evidence="2 3" key="1">
    <citation type="submission" date="2020-10" db="EMBL/GenBank/DDBJ databases">
        <authorList>
            <person name="Castelo-Branco R."/>
            <person name="Eusebio N."/>
            <person name="Adriana R."/>
            <person name="Vieira A."/>
            <person name="Brugerolle De Fraissinette N."/>
            <person name="Rezende De Castro R."/>
            <person name="Schneider M.P."/>
            <person name="Vasconcelos V."/>
            <person name="Leao P.N."/>
        </authorList>
    </citation>
    <scope>NUCLEOTIDE SEQUENCE [LARGE SCALE GENOMIC DNA]</scope>
    <source>
        <strain evidence="2 3">LEGE 00031</strain>
    </source>
</reference>
<proteinExistence type="predicted"/>
<comment type="caution">
    <text evidence="2">The sequence shown here is derived from an EMBL/GenBank/DDBJ whole genome shotgun (WGS) entry which is preliminary data.</text>
</comment>
<sequence>MCTLQRPLDARTHIRVAVEAEAILNVLVLWESGQVKLVSSPALVFEANKIRSPIRKAYIAEILLKTDVFVPGSADIAQYAQELEGMGIKTLDALHLAFSIKAESKYFCTCDDRFLKRAKSLDTRPTKVVSPLELIAEFS</sequence>
<keyword evidence="3" id="KW-1185">Reference proteome</keyword>
<gene>
    <name evidence="2" type="ORF">IQ217_05970</name>
</gene>
<protein>
    <submittedName>
        <fullName evidence="2">PIN domain-containing protein</fullName>
    </submittedName>
</protein>
<dbReference type="InterPro" id="IPR029060">
    <property type="entry name" value="PIN-like_dom_sf"/>
</dbReference>
<dbReference type="EMBL" id="JADEVV010000012">
    <property type="protein sequence ID" value="MBE9253415.1"/>
    <property type="molecule type" value="Genomic_DNA"/>
</dbReference>
<evidence type="ECO:0000313" key="3">
    <source>
        <dbReference type="Proteomes" id="UP000658720"/>
    </source>
</evidence>
<dbReference type="Pfam" id="PF01850">
    <property type="entry name" value="PIN"/>
    <property type="match status" value="1"/>
</dbReference>
<dbReference type="InterPro" id="IPR002716">
    <property type="entry name" value="PIN_dom"/>
</dbReference>
<dbReference type="Proteomes" id="UP000658720">
    <property type="component" value="Unassembled WGS sequence"/>
</dbReference>